<keyword evidence="3" id="KW-1185">Reference proteome</keyword>
<proteinExistence type="predicted"/>
<dbReference type="RefSeq" id="WP_378305694.1">
    <property type="nucleotide sequence ID" value="NZ_JBHTJA010000116.1"/>
</dbReference>
<accession>A0ABW3EZQ1</accession>
<dbReference type="SUPFAM" id="SSF55831">
    <property type="entry name" value="Thymidylate synthase/dCMP hydroxymethylase"/>
    <property type="match status" value="1"/>
</dbReference>
<reference evidence="3" key="1">
    <citation type="journal article" date="2019" name="Int. J. Syst. Evol. Microbiol.">
        <title>The Global Catalogue of Microorganisms (GCM) 10K type strain sequencing project: providing services to taxonomists for standard genome sequencing and annotation.</title>
        <authorList>
            <consortium name="The Broad Institute Genomics Platform"/>
            <consortium name="The Broad Institute Genome Sequencing Center for Infectious Disease"/>
            <person name="Wu L."/>
            <person name="Ma J."/>
        </authorList>
    </citation>
    <scope>NUCLEOTIDE SEQUENCE [LARGE SCALE GENOMIC DNA]</scope>
    <source>
        <strain evidence="3">JCM 31202</strain>
    </source>
</reference>
<evidence type="ECO:0000256" key="1">
    <source>
        <dbReference type="SAM" id="MobiDB-lite"/>
    </source>
</evidence>
<dbReference type="EMBL" id="JBHTJA010000116">
    <property type="protein sequence ID" value="MFD0905120.1"/>
    <property type="molecule type" value="Genomic_DNA"/>
</dbReference>
<evidence type="ECO:0000313" key="3">
    <source>
        <dbReference type="Proteomes" id="UP001596972"/>
    </source>
</evidence>
<dbReference type="InterPro" id="IPR036926">
    <property type="entry name" value="Thymidate_synth/dCMP_Mease_sf"/>
</dbReference>
<evidence type="ECO:0008006" key="4">
    <source>
        <dbReference type="Google" id="ProtNLM"/>
    </source>
</evidence>
<organism evidence="2 3">
    <name type="scientific">Actinomadura sediminis</name>
    <dbReference type="NCBI Taxonomy" id="1038904"/>
    <lineage>
        <taxon>Bacteria</taxon>
        <taxon>Bacillati</taxon>
        <taxon>Actinomycetota</taxon>
        <taxon>Actinomycetes</taxon>
        <taxon>Streptosporangiales</taxon>
        <taxon>Thermomonosporaceae</taxon>
        <taxon>Actinomadura</taxon>
    </lineage>
</organism>
<gene>
    <name evidence="2" type="ORF">ACFQ11_32420</name>
</gene>
<sequence length="232" mass="24501">MSNGQDAPAADVRRFETCGRAWIAGLRHVWSAGEAGMADRGPVIEGPPLLFEIASVSRDDPILREHGDRAGLAGPGRPAGGRTRPDGPADGASGGARPDAEQVRWVVDLLRSRPWTTSAWIPLTTPGEPAGAPPAPTVPAPTVPASTVPAPTVLAFRIRGYRLITTAMFRAQNVHRAYLAYLPLREVQVHVADRLGLPSGPLRVFVDVPHLHVADADRVAGILAAQPESNAA</sequence>
<protein>
    <recommendedName>
        <fullName evidence="4">Thymidylate synthase/dCMP hydroxymethylase domain-containing protein</fullName>
    </recommendedName>
</protein>
<name>A0ABW3EZQ1_9ACTN</name>
<feature type="region of interest" description="Disordered" evidence="1">
    <location>
        <begin position="65"/>
        <end position="99"/>
    </location>
</feature>
<comment type="caution">
    <text evidence="2">The sequence shown here is derived from an EMBL/GenBank/DDBJ whole genome shotgun (WGS) entry which is preliminary data.</text>
</comment>
<dbReference type="Proteomes" id="UP001596972">
    <property type="component" value="Unassembled WGS sequence"/>
</dbReference>
<feature type="compositionally biased region" description="Low complexity" evidence="1">
    <location>
        <begin position="80"/>
        <end position="97"/>
    </location>
</feature>
<evidence type="ECO:0000313" key="2">
    <source>
        <dbReference type="EMBL" id="MFD0905120.1"/>
    </source>
</evidence>